<protein>
    <submittedName>
        <fullName evidence="1">Uncharacterized protein</fullName>
    </submittedName>
</protein>
<accession>A0A2S8I015</accession>
<dbReference type="AlphaFoldDB" id="A0A2S8I015"/>
<evidence type="ECO:0000313" key="1">
    <source>
        <dbReference type="EMBL" id="PQP08166.1"/>
    </source>
</evidence>
<name>A0A2S8I015_BURCE</name>
<evidence type="ECO:0000313" key="2">
    <source>
        <dbReference type="Proteomes" id="UP000238206"/>
    </source>
</evidence>
<organism evidence="1 2">
    <name type="scientific">Burkholderia cepacia</name>
    <name type="common">Pseudomonas cepacia</name>
    <dbReference type="NCBI Taxonomy" id="292"/>
    <lineage>
        <taxon>Bacteria</taxon>
        <taxon>Pseudomonadati</taxon>
        <taxon>Pseudomonadota</taxon>
        <taxon>Betaproteobacteria</taxon>
        <taxon>Burkholderiales</taxon>
        <taxon>Burkholderiaceae</taxon>
        <taxon>Burkholderia</taxon>
        <taxon>Burkholderia cepacia complex</taxon>
    </lineage>
</organism>
<sequence>MRDGTDLQVDERFINADGLVILEYMTFRVRIQHAHAFAGYPLDPQRQRQRVNVEAGEYDARLTLREFEPVVGAENCLQLVDADARGGDLSVKLREFDELMSFPVDVNPLHIEVLSSRLTRPDEF</sequence>
<proteinExistence type="predicted"/>
<dbReference type="EMBL" id="PUIQ01000095">
    <property type="protein sequence ID" value="PQP08166.1"/>
    <property type="molecule type" value="Genomic_DNA"/>
</dbReference>
<gene>
    <name evidence="1" type="ORF">C5615_36780</name>
</gene>
<reference evidence="1 2" key="1">
    <citation type="submission" date="2018-02" db="EMBL/GenBank/DDBJ databases">
        <title>Draft genome sequencing of Burkholderia cepacia Y14-15.</title>
        <authorList>
            <person name="Zheng B.-X."/>
        </authorList>
    </citation>
    <scope>NUCLEOTIDE SEQUENCE [LARGE SCALE GENOMIC DNA]</scope>
    <source>
        <strain evidence="1 2">Y14-15</strain>
    </source>
</reference>
<dbReference type="Proteomes" id="UP000238206">
    <property type="component" value="Unassembled WGS sequence"/>
</dbReference>
<comment type="caution">
    <text evidence="1">The sequence shown here is derived from an EMBL/GenBank/DDBJ whole genome shotgun (WGS) entry which is preliminary data.</text>
</comment>